<keyword evidence="2" id="KW-0539">Nucleus</keyword>
<dbReference type="VEuPathDB" id="FungiDB:I303_03736"/>
<dbReference type="STRING" id="1296121.A0A1A6A7I4"/>
<dbReference type="PROSITE" id="PS50013">
    <property type="entry name" value="CHROMO_2"/>
    <property type="match status" value="1"/>
</dbReference>
<dbReference type="EMBL" id="KI894030">
    <property type="protein sequence ID" value="OBR86019.1"/>
    <property type="molecule type" value="Genomic_DNA"/>
</dbReference>
<dbReference type="GO" id="GO:0006338">
    <property type="term" value="P:chromatin remodeling"/>
    <property type="evidence" value="ECO:0007669"/>
    <property type="project" value="UniProtKB-ARBA"/>
</dbReference>
<dbReference type="CDD" id="cd18964">
    <property type="entry name" value="chromodomain"/>
    <property type="match status" value="1"/>
</dbReference>
<feature type="compositionally biased region" description="Basic and acidic residues" evidence="3">
    <location>
        <begin position="253"/>
        <end position="263"/>
    </location>
</feature>
<name>A0A1A6A7I4_9TREE</name>
<feature type="compositionally biased region" description="Low complexity" evidence="3">
    <location>
        <begin position="91"/>
        <end position="108"/>
    </location>
</feature>
<feature type="compositionally biased region" description="Basic and acidic residues" evidence="3">
    <location>
        <begin position="229"/>
        <end position="243"/>
    </location>
</feature>
<dbReference type="AlphaFoldDB" id="A0A1A6A7I4"/>
<dbReference type="InterPro" id="IPR016197">
    <property type="entry name" value="Chromo-like_dom_sf"/>
</dbReference>
<protein>
    <recommendedName>
        <fullName evidence="4">Chromo domain-containing protein</fullName>
    </recommendedName>
</protein>
<dbReference type="GO" id="GO:0005634">
    <property type="term" value="C:nucleus"/>
    <property type="evidence" value="ECO:0007669"/>
    <property type="project" value="UniProtKB-SubCell"/>
</dbReference>
<feature type="domain" description="Chromo" evidence="4">
    <location>
        <begin position="681"/>
        <end position="748"/>
    </location>
</feature>
<feature type="compositionally biased region" description="Polar residues" evidence="3">
    <location>
        <begin position="413"/>
        <end position="435"/>
    </location>
</feature>
<evidence type="ECO:0000256" key="2">
    <source>
        <dbReference type="ARBA" id="ARBA00023242"/>
    </source>
</evidence>
<feature type="region of interest" description="Disordered" evidence="3">
    <location>
        <begin position="1"/>
        <end position="128"/>
    </location>
</feature>
<dbReference type="Proteomes" id="UP000078595">
    <property type="component" value="Chromosome 4"/>
</dbReference>
<feature type="compositionally biased region" description="Acidic residues" evidence="3">
    <location>
        <begin position="876"/>
        <end position="889"/>
    </location>
</feature>
<organism evidence="5">
    <name type="scientific">Kwoniella dejecticola CBS 10117</name>
    <dbReference type="NCBI Taxonomy" id="1296121"/>
    <lineage>
        <taxon>Eukaryota</taxon>
        <taxon>Fungi</taxon>
        <taxon>Dikarya</taxon>
        <taxon>Basidiomycota</taxon>
        <taxon>Agaricomycotina</taxon>
        <taxon>Tremellomycetes</taxon>
        <taxon>Tremellales</taxon>
        <taxon>Cryptococcaceae</taxon>
        <taxon>Kwoniella</taxon>
    </lineage>
</organism>
<evidence type="ECO:0000313" key="5">
    <source>
        <dbReference type="EMBL" id="OBR86019.1"/>
    </source>
</evidence>
<dbReference type="InterPro" id="IPR000953">
    <property type="entry name" value="Chromo/chromo_shadow_dom"/>
</dbReference>
<reference evidence="6" key="2">
    <citation type="submission" date="2013-07" db="EMBL/GenBank/DDBJ databases">
        <authorList>
            <consortium name="The Broad Institute Genome Sequencing Platform"/>
            <person name="Cuomo C."/>
            <person name="Litvintseva A."/>
            <person name="Chen Y."/>
            <person name="Heitman J."/>
            <person name="Sun S."/>
            <person name="Springer D."/>
            <person name="Dromer F."/>
            <person name="Young S.K."/>
            <person name="Zeng Q."/>
            <person name="Gargeya S."/>
            <person name="Fitzgerald M."/>
            <person name="Abouelleil A."/>
            <person name="Alvarado L."/>
            <person name="Berlin A.M."/>
            <person name="Chapman S.B."/>
            <person name="Dewar J."/>
            <person name="Goldberg J."/>
            <person name="Griggs A."/>
            <person name="Gujja S."/>
            <person name="Hansen M."/>
            <person name="Howarth C."/>
            <person name="Imamovic A."/>
            <person name="Larimer J."/>
            <person name="McCowan C."/>
            <person name="Murphy C."/>
            <person name="Pearson M."/>
            <person name="Priest M."/>
            <person name="Roberts A."/>
            <person name="Saif S."/>
            <person name="Shea T."/>
            <person name="Sykes S."/>
            <person name="Wortman J."/>
            <person name="Nusbaum C."/>
            <person name="Birren B."/>
        </authorList>
    </citation>
    <scope>NUCLEOTIDE SEQUENCE</scope>
    <source>
        <strain evidence="6">CBS 10117</strain>
    </source>
</reference>
<dbReference type="InterPro" id="IPR023779">
    <property type="entry name" value="Chromodomain_CS"/>
</dbReference>
<feature type="compositionally biased region" description="Basic residues" evidence="3">
    <location>
        <begin position="523"/>
        <end position="536"/>
    </location>
</feature>
<gene>
    <name evidence="5" type="ORF">I303_03736</name>
    <name evidence="6" type="ORF">I303_103719</name>
</gene>
<evidence type="ECO:0000256" key="1">
    <source>
        <dbReference type="ARBA" id="ARBA00004123"/>
    </source>
</evidence>
<dbReference type="Gene3D" id="2.40.50.40">
    <property type="match status" value="1"/>
</dbReference>
<dbReference type="Gene3D" id="3.30.40.10">
    <property type="entry name" value="Zinc/RING finger domain, C3HC4 (zinc finger)"/>
    <property type="match status" value="1"/>
</dbReference>
<dbReference type="GeneID" id="28967435"/>
<evidence type="ECO:0000313" key="6">
    <source>
        <dbReference type="EMBL" id="WWC61140.1"/>
    </source>
</evidence>
<dbReference type="RefSeq" id="XP_018263861.1">
    <property type="nucleotide sequence ID" value="XM_018407053.1"/>
</dbReference>
<comment type="subcellular location">
    <subcellularLocation>
        <location evidence="1">Nucleus</location>
    </subcellularLocation>
</comment>
<reference evidence="5" key="1">
    <citation type="submission" date="2013-07" db="EMBL/GenBank/DDBJ databases">
        <title>The Genome Sequence of Cryptococcus dejecticola CBS10117.</title>
        <authorList>
            <consortium name="The Broad Institute Genome Sequencing Platform"/>
            <person name="Cuomo C."/>
            <person name="Litvintseva A."/>
            <person name="Chen Y."/>
            <person name="Heitman J."/>
            <person name="Sun S."/>
            <person name="Springer D."/>
            <person name="Dromer F."/>
            <person name="Young S.K."/>
            <person name="Zeng Q."/>
            <person name="Gargeya S."/>
            <person name="Fitzgerald M."/>
            <person name="Abouelleil A."/>
            <person name="Alvarado L."/>
            <person name="Berlin A.M."/>
            <person name="Chapman S.B."/>
            <person name="Dewar J."/>
            <person name="Goldberg J."/>
            <person name="Griggs A."/>
            <person name="Gujja S."/>
            <person name="Hansen M."/>
            <person name="Howarth C."/>
            <person name="Imamovic A."/>
            <person name="Larimer J."/>
            <person name="McCowan C."/>
            <person name="Murphy C."/>
            <person name="Pearson M."/>
            <person name="Priest M."/>
            <person name="Roberts A."/>
            <person name="Saif S."/>
            <person name="Shea T."/>
            <person name="Sykes S."/>
            <person name="Wortman J."/>
            <person name="Nusbaum C."/>
            <person name="Birren B."/>
        </authorList>
    </citation>
    <scope>NUCLEOTIDE SEQUENCE [LARGE SCALE GENOMIC DNA]</scope>
    <source>
        <strain evidence="5">CBS 10117</strain>
    </source>
</reference>
<dbReference type="PROSITE" id="PS00598">
    <property type="entry name" value="CHROMO_1"/>
    <property type="match status" value="1"/>
</dbReference>
<dbReference type="InterPro" id="IPR023780">
    <property type="entry name" value="Chromo_domain"/>
</dbReference>
<feature type="compositionally biased region" description="Low complexity" evidence="3">
    <location>
        <begin position="500"/>
        <end position="510"/>
    </location>
</feature>
<dbReference type="InterPro" id="IPR013083">
    <property type="entry name" value="Znf_RING/FYVE/PHD"/>
</dbReference>
<keyword evidence="7" id="KW-1185">Reference proteome</keyword>
<feature type="compositionally biased region" description="Basic and acidic residues" evidence="3">
    <location>
        <begin position="537"/>
        <end position="550"/>
    </location>
</feature>
<feature type="compositionally biased region" description="Acidic residues" evidence="3">
    <location>
        <begin position="929"/>
        <end position="952"/>
    </location>
</feature>
<feature type="region of interest" description="Disordered" evidence="3">
    <location>
        <begin position="771"/>
        <end position="814"/>
    </location>
</feature>
<feature type="compositionally biased region" description="Low complexity" evidence="3">
    <location>
        <begin position="116"/>
        <end position="128"/>
    </location>
</feature>
<dbReference type="OrthoDB" id="436852at2759"/>
<evidence type="ECO:0000313" key="7">
    <source>
        <dbReference type="Proteomes" id="UP000078595"/>
    </source>
</evidence>
<evidence type="ECO:0000259" key="4">
    <source>
        <dbReference type="PROSITE" id="PS50013"/>
    </source>
</evidence>
<sequence>MSSMLAFLASPSGAPDSPPPDSTAIMSDTVRGMKRMPPPTMSTVHLDAGSNGQLYTPTSSVSQDRNTSISAATSISGPSSHSHSELRHDLPSPIASSSTHPPTSSSTPSRRDHRYTSSTPQPQPAPSTTQDLFKITQLLLSLDSSTRISIRSNEDKLEKLEDALGNRLRGFGDVLESVKGLLEDERSSREDMRVLMENLSGRVENIERICRSISRSQSALSCPITANNVDRERGRSDTGEGRSESQSNLEMHGTSDTRADGERSGLSFIACNQYDTSQMDRYPSVDDAFTGDHQGQAAENGEEGLFMDIDGDNGFQPADMDVGIGINPQEVMRSPSHSMSTTVQPPTQINGILMDEADQTAKDQGMSSQVAAVISKEIRPTDQGVTLLADDLSETPSQPQAPIYQTRLRRKSTQPQRPQTASPDLSHASSSTAVQQDEDDNRSTSKPPPRLPFPSRVAEELATRSATIPPTQPKKRGRPRLSQPKLAQSLPQVQPILVNSGSSAGSAHAALPSEDDEDDYVKTKGKRRRKSNAKSKAKNENKPSSKRKSDTSNLTKAGTARIRKFKGQVRLAIKCLAPSGGERISEASWPDKGPNTAKGRLEEIVCDACKGRCHWSCAGIPEDKDMSDETWVCPDCTYRIDVEEIPRVLIDCTQQMRCIRYNCILREKRAIEHEEGEEERYFVEKVVGRKAIARDPESQKRIFVYLVKWDGYELYDCTWEPPANLEHHIDKFLADFDKAARRTKSDLKMRVCILPEARKFWDEVTGQPLSADVEEGEGSSAGDGDGGNIGEVDDSENTTTTQESPEKANALILPNEVIGQQINHETIKNTTVRDATNANANGEANGSGSAGQAALSLSIEQTGKGRTVEQEHVGDPEDEDYDELDDDQAGDNPVAVEGGESAGGTGQEKNNNDQNVRQGGNTAGTLDVNEQEGEEEMVDELQDTPEVADGEQDNQKRSFFGLSLF</sequence>
<accession>A0A1A6A7I4</accession>
<reference evidence="6" key="3">
    <citation type="submission" date="2024-02" db="EMBL/GenBank/DDBJ databases">
        <title>Comparative genomics of Cryptococcus and Kwoniella reveals pathogenesis evolution and contrasting modes of karyotype evolution via chromosome fusion or intercentromeric recombination.</title>
        <authorList>
            <person name="Coelho M.A."/>
            <person name="David-Palma M."/>
            <person name="Shea T."/>
            <person name="Bowers K."/>
            <person name="McGinley-Smith S."/>
            <person name="Mohammad A.W."/>
            <person name="Gnirke A."/>
            <person name="Yurkov A.M."/>
            <person name="Nowrousian M."/>
            <person name="Sun S."/>
            <person name="Cuomo C.A."/>
            <person name="Heitman J."/>
        </authorList>
    </citation>
    <scope>NUCLEOTIDE SEQUENCE</scope>
    <source>
        <strain evidence="6">CBS 10117</strain>
    </source>
</reference>
<feature type="compositionally biased region" description="Gly residues" evidence="3">
    <location>
        <begin position="779"/>
        <end position="789"/>
    </location>
</feature>
<dbReference type="EMBL" id="CP144533">
    <property type="protein sequence ID" value="WWC61140.1"/>
    <property type="molecule type" value="Genomic_DNA"/>
</dbReference>
<feature type="region of interest" description="Disordered" evidence="3">
    <location>
        <begin position="861"/>
        <end position="965"/>
    </location>
</feature>
<proteinExistence type="predicted"/>
<feature type="compositionally biased region" description="Low complexity" evidence="3">
    <location>
        <begin position="67"/>
        <end position="81"/>
    </location>
</feature>
<dbReference type="SUPFAM" id="SSF54160">
    <property type="entry name" value="Chromo domain-like"/>
    <property type="match status" value="1"/>
</dbReference>
<dbReference type="SMART" id="SM00298">
    <property type="entry name" value="CHROMO"/>
    <property type="match status" value="1"/>
</dbReference>
<dbReference type="CDD" id="cd15489">
    <property type="entry name" value="PHD_SF"/>
    <property type="match status" value="1"/>
</dbReference>
<feature type="region of interest" description="Disordered" evidence="3">
    <location>
        <begin position="224"/>
        <end position="264"/>
    </location>
</feature>
<dbReference type="KEGG" id="kdj:28967435"/>
<feature type="compositionally biased region" description="Polar residues" evidence="3">
    <location>
        <begin position="50"/>
        <end position="66"/>
    </location>
</feature>
<feature type="compositionally biased region" description="Polar residues" evidence="3">
    <location>
        <begin position="907"/>
        <end position="924"/>
    </location>
</feature>
<feature type="compositionally biased region" description="Basic and acidic residues" evidence="3">
    <location>
        <begin position="866"/>
        <end position="875"/>
    </location>
</feature>
<dbReference type="Pfam" id="PF00385">
    <property type="entry name" value="Chromo"/>
    <property type="match status" value="1"/>
</dbReference>
<evidence type="ECO:0000256" key="3">
    <source>
        <dbReference type="SAM" id="MobiDB-lite"/>
    </source>
</evidence>
<dbReference type="PANTHER" id="PTHR22812">
    <property type="entry name" value="CHROMOBOX PROTEIN"/>
    <property type="match status" value="1"/>
</dbReference>
<feature type="region of interest" description="Disordered" evidence="3">
    <location>
        <begin position="389"/>
        <end position="559"/>
    </location>
</feature>
<dbReference type="InterPro" id="IPR051219">
    <property type="entry name" value="Heterochromatin_chromo-domain"/>
</dbReference>